<evidence type="ECO:0008006" key="3">
    <source>
        <dbReference type="Google" id="ProtNLM"/>
    </source>
</evidence>
<keyword evidence="1" id="KW-0812">Transmembrane</keyword>
<sequence length="348" mass="39614">LLIMFAFVGIYFLIIYEELKYGKDIQPLTLDGARMREIAELLVAPWGLCVYPFFAIGAWRLKRARERAIFISIFFVPTIFTLVTGVVGYARIYIYWLPFVLFLSAYGIIEVISWLKKQTGNLVYGVGVGVVFILVFFPVKQITKYYEARDNGSLVVAGPNATLLEATKMAVWVDENIPENNLIVISTGGPESSALIRYMKQTVLERMTYFSRGGELKKIIFIAHQDMPPDKYPFVPMVQERTLTLPSSIFNQIHSIGNLGVYELNLKIERLIPPTFDPDYEGKAGNSNIPKVNIRQIERPRVVGEKALHIENNSGKMMDVISPIVKRVDIIEDHAYLLYVFITDFQPL</sequence>
<keyword evidence="1" id="KW-0472">Membrane</keyword>
<reference evidence="2" key="1">
    <citation type="submission" date="2018-05" db="EMBL/GenBank/DDBJ databases">
        <authorList>
            <person name="Lanie J.A."/>
            <person name="Ng W.-L."/>
            <person name="Kazmierczak K.M."/>
            <person name="Andrzejewski T.M."/>
            <person name="Davidsen T.M."/>
            <person name="Wayne K.J."/>
            <person name="Tettelin H."/>
            <person name="Glass J.I."/>
            <person name="Rusch D."/>
            <person name="Podicherti R."/>
            <person name="Tsui H.-C.T."/>
            <person name="Winkler M.E."/>
        </authorList>
    </citation>
    <scope>NUCLEOTIDE SEQUENCE</scope>
</reference>
<name>A0A382JBC2_9ZZZZ</name>
<evidence type="ECO:0000256" key="1">
    <source>
        <dbReference type="SAM" id="Phobius"/>
    </source>
</evidence>
<feature type="non-terminal residue" evidence="2">
    <location>
        <position position="348"/>
    </location>
</feature>
<feature type="transmembrane region" description="Helical" evidence="1">
    <location>
        <begin position="122"/>
        <end position="139"/>
    </location>
</feature>
<feature type="transmembrane region" description="Helical" evidence="1">
    <location>
        <begin position="68"/>
        <end position="87"/>
    </location>
</feature>
<feature type="transmembrane region" description="Helical" evidence="1">
    <location>
        <begin position="43"/>
        <end position="61"/>
    </location>
</feature>
<feature type="non-terminal residue" evidence="2">
    <location>
        <position position="1"/>
    </location>
</feature>
<organism evidence="2">
    <name type="scientific">marine metagenome</name>
    <dbReference type="NCBI Taxonomy" id="408172"/>
    <lineage>
        <taxon>unclassified sequences</taxon>
        <taxon>metagenomes</taxon>
        <taxon>ecological metagenomes</taxon>
    </lineage>
</organism>
<feature type="transmembrane region" description="Helical" evidence="1">
    <location>
        <begin position="93"/>
        <end position="115"/>
    </location>
</feature>
<protein>
    <recommendedName>
        <fullName evidence="3">Glycosyltransferase RgtA/B/C/D-like domain-containing protein</fullName>
    </recommendedName>
</protein>
<dbReference type="EMBL" id="UINC01072781">
    <property type="protein sequence ID" value="SVC08672.1"/>
    <property type="molecule type" value="Genomic_DNA"/>
</dbReference>
<keyword evidence="1" id="KW-1133">Transmembrane helix</keyword>
<evidence type="ECO:0000313" key="2">
    <source>
        <dbReference type="EMBL" id="SVC08672.1"/>
    </source>
</evidence>
<accession>A0A382JBC2</accession>
<dbReference type="AlphaFoldDB" id="A0A382JBC2"/>
<gene>
    <name evidence="2" type="ORF">METZ01_LOCUS261526</name>
</gene>
<proteinExistence type="predicted"/>